<organism evidence="1">
    <name type="scientific">marine sediment metagenome</name>
    <dbReference type="NCBI Taxonomy" id="412755"/>
    <lineage>
        <taxon>unclassified sequences</taxon>
        <taxon>metagenomes</taxon>
        <taxon>ecological metagenomes</taxon>
    </lineage>
</organism>
<evidence type="ECO:0000313" key="1">
    <source>
        <dbReference type="EMBL" id="KKN56648.1"/>
    </source>
</evidence>
<protein>
    <submittedName>
        <fullName evidence="1">Uncharacterized protein</fullName>
    </submittedName>
</protein>
<reference evidence="1" key="1">
    <citation type="journal article" date="2015" name="Nature">
        <title>Complex archaea that bridge the gap between prokaryotes and eukaryotes.</title>
        <authorList>
            <person name="Spang A."/>
            <person name="Saw J.H."/>
            <person name="Jorgensen S.L."/>
            <person name="Zaremba-Niedzwiedzka K."/>
            <person name="Martijn J."/>
            <person name="Lind A.E."/>
            <person name="van Eijk R."/>
            <person name="Schleper C."/>
            <person name="Guy L."/>
            <person name="Ettema T.J."/>
        </authorList>
    </citation>
    <scope>NUCLEOTIDE SEQUENCE</scope>
</reference>
<sequence>MTEDISKHIPKEVMKEVKHLQKTGIPRCHYCKKDWVNDVDSITNKKSKYTWKPNCKCIKKPIRMSIG</sequence>
<accession>A0A0F9USN7</accession>
<proteinExistence type="predicted"/>
<gene>
    <name evidence="1" type="ORF">LCGC14_0569650</name>
</gene>
<dbReference type="AlphaFoldDB" id="A0A0F9USN7"/>
<name>A0A0F9USN7_9ZZZZ</name>
<dbReference type="EMBL" id="LAZR01000835">
    <property type="protein sequence ID" value="KKN56648.1"/>
    <property type="molecule type" value="Genomic_DNA"/>
</dbReference>
<comment type="caution">
    <text evidence="1">The sequence shown here is derived from an EMBL/GenBank/DDBJ whole genome shotgun (WGS) entry which is preliminary data.</text>
</comment>